<evidence type="ECO:0000259" key="4">
    <source>
        <dbReference type="Pfam" id="PF03328"/>
    </source>
</evidence>
<dbReference type="GO" id="GO:0005737">
    <property type="term" value="C:cytoplasm"/>
    <property type="evidence" value="ECO:0007669"/>
    <property type="project" value="TreeGrafter"/>
</dbReference>
<dbReference type="AlphaFoldDB" id="A0A8H6RIW2"/>
<dbReference type="InterPro" id="IPR015813">
    <property type="entry name" value="Pyrv/PenolPyrv_kinase-like_dom"/>
</dbReference>
<dbReference type="EMBL" id="JABCIY010000157">
    <property type="protein sequence ID" value="KAF7191708.1"/>
    <property type="molecule type" value="Genomic_DNA"/>
</dbReference>
<protein>
    <submittedName>
        <fullName evidence="5">2-keto-3-deoxy-L-rhamnonate aldolase</fullName>
    </submittedName>
</protein>
<reference evidence="5" key="1">
    <citation type="submission" date="2020-04" db="EMBL/GenBank/DDBJ databases">
        <title>Draft genome resource of the tomato pathogen Pseudocercospora fuligena.</title>
        <authorList>
            <person name="Zaccaron A."/>
        </authorList>
    </citation>
    <scope>NUCLEOTIDE SEQUENCE</scope>
    <source>
        <strain evidence="5">PF001</strain>
    </source>
</reference>
<dbReference type="InterPro" id="IPR040442">
    <property type="entry name" value="Pyrv_kinase-like_dom_sf"/>
</dbReference>
<dbReference type="GO" id="GO:0046872">
    <property type="term" value="F:metal ion binding"/>
    <property type="evidence" value="ECO:0007669"/>
    <property type="project" value="UniProtKB-KW"/>
</dbReference>
<feature type="domain" description="HpcH/HpaI aldolase/citrate lyase" evidence="4">
    <location>
        <begin position="1"/>
        <end position="151"/>
    </location>
</feature>
<keyword evidence="3" id="KW-0456">Lyase</keyword>
<dbReference type="OrthoDB" id="1621678at2759"/>
<keyword evidence="2" id="KW-0479">Metal-binding</keyword>
<evidence type="ECO:0000313" key="5">
    <source>
        <dbReference type="EMBL" id="KAF7191708.1"/>
    </source>
</evidence>
<proteinExistence type="inferred from homology"/>
<evidence type="ECO:0000256" key="1">
    <source>
        <dbReference type="ARBA" id="ARBA00005568"/>
    </source>
</evidence>
<sequence>MVPMVETVEQAEKVAKAARYPMKGTRGTGGLFAPVQGNFGVDGRVYMNHANEMITVIVQIESPLGVENCEAIAGVDGIDALFIGPNDLASSMGFFAFDHARIPEVQEAGRKVLKAAKGKGKFAGYFCLNAEDAARRIEEGWGFVNLGADIVALTSWMGSEMGKLKGLIGMDEGR</sequence>
<evidence type="ECO:0000256" key="3">
    <source>
        <dbReference type="ARBA" id="ARBA00023239"/>
    </source>
</evidence>
<evidence type="ECO:0000313" key="6">
    <source>
        <dbReference type="Proteomes" id="UP000660729"/>
    </source>
</evidence>
<dbReference type="InterPro" id="IPR050251">
    <property type="entry name" value="HpcH-HpaI_aldolase"/>
</dbReference>
<dbReference type="Proteomes" id="UP000660729">
    <property type="component" value="Unassembled WGS sequence"/>
</dbReference>
<accession>A0A8H6RIW2</accession>
<comment type="similarity">
    <text evidence="1">Belongs to the HpcH/HpaI aldolase family.</text>
</comment>
<dbReference type="GO" id="GO:0016832">
    <property type="term" value="F:aldehyde-lyase activity"/>
    <property type="evidence" value="ECO:0007669"/>
    <property type="project" value="TreeGrafter"/>
</dbReference>
<dbReference type="Gene3D" id="3.20.20.60">
    <property type="entry name" value="Phosphoenolpyruvate-binding domains"/>
    <property type="match status" value="1"/>
</dbReference>
<comment type="caution">
    <text evidence="5">The sequence shown here is derived from an EMBL/GenBank/DDBJ whole genome shotgun (WGS) entry which is preliminary data.</text>
</comment>
<dbReference type="PANTHER" id="PTHR30502:SF0">
    <property type="entry name" value="PHOSPHOENOLPYRUVATE CARBOXYLASE FAMILY PROTEIN"/>
    <property type="match status" value="1"/>
</dbReference>
<name>A0A8H6RIW2_9PEZI</name>
<dbReference type="Pfam" id="PF03328">
    <property type="entry name" value="HpcH_HpaI"/>
    <property type="match status" value="1"/>
</dbReference>
<evidence type="ECO:0000256" key="2">
    <source>
        <dbReference type="ARBA" id="ARBA00022723"/>
    </source>
</evidence>
<dbReference type="InterPro" id="IPR005000">
    <property type="entry name" value="Aldolase/citrate-lyase_domain"/>
</dbReference>
<gene>
    <name evidence="5" type="ORF">HII31_07210</name>
</gene>
<dbReference type="PANTHER" id="PTHR30502">
    <property type="entry name" value="2-KETO-3-DEOXY-L-RHAMNONATE ALDOLASE"/>
    <property type="match status" value="1"/>
</dbReference>
<organism evidence="5 6">
    <name type="scientific">Pseudocercospora fuligena</name>
    <dbReference type="NCBI Taxonomy" id="685502"/>
    <lineage>
        <taxon>Eukaryota</taxon>
        <taxon>Fungi</taxon>
        <taxon>Dikarya</taxon>
        <taxon>Ascomycota</taxon>
        <taxon>Pezizomycotina</taxon>
        <taxon>Dothideomycetes</taxon>
        <taxon>Dothideomycetidae</taxon>
        <taxon>Mycosphaerellales</taxon>
        <taxon>Mycosphaerellaceae</taxon>
        <taxon>Pseudocercospora</taxon>
    </lineage>
</organism>
<dbReference type="SUPFAM" id="SSF51621">
    <property type="entry name" value="Phosphoenolpyruvate/pyruvate domain"/>
    <property type="match status" value="1"/>
</dbReference>
<keyword evidence="6" id="KW-1185">Reference proteome</keyword>